<name>A0A9D1MJR1_9FIRM</name>
<evidence type="ECO:0000313" key="3">
    <source>
        <dbReference type="EMBL" id="HIU61526.1"/>
    </source>
</evidence>
<dbReference type="EMBL" id="DVNE01000024">
    <property type="protein sequence ID" value="HIU61526.1"/>
    <property type="molecule type" value="Genomic_DNA"/>
</dbReference>
<dbReference type="Pfam" id="PF13240">
    <property type="entry name" value="Zn_Ribbon_1"/>
    <property type="match status" value="1"/>
</dbReference>
<evidence type="ECO:0000259" key="2">
    <source>
        <dbReference type="Pfam" id="PF13240"/>
    </source>
</evidence>
<dbReference type="InterPro" id="IPR026870">
    <property type="entry name" value="Zinc_ribbon_dom"/>
</dbReference>
<feature type="domain" description="Zinc-ribbon" evidence="2">
    <location>
        <begin position="2"/>
        <end position="23"/>
    </location>
</feature>
<reference evidence="3" key="2">
    <citation type="journal article" date="2021" name="PeerJ">
        <title>Extensive microbial diversity within the chicken gut microbiome revealed by metagenomics and culture.</title>
        <authorList>
            <person name="Gilroy R."/>
            <person name="Ravi A."/>
            <person name="Getino M."/>
            <person name="Pursley I."/>
            <person name="Horton D.L."/>
            <person name="Alikhan N.F."/>
            <person name="Baker D."/>
            <person name="Gharbi K."/>
            <person name="Hall N."/>
            <person name="Watson M."/>
            <person name="Adriaenssens E.M."/>
            <person name="Foster-Nyarko E."/>
            <person name="Jarju S."/>
            <person name="Secka A."/>
            <person name="Antonio M."/>
            <person name="Oren A."/>
            <person name="Chaudhuri R.R."/>
            <person name="La Ragione R."/>
            <person name="Hildebrand F."/>
            <person name="Pallen M.J."/>
        </authorList>
    </citation>
    <scope>NUCLEOTIDE SEQUENCE</scope>
    <source>
        <strain evidence="3">CHK195-12923</strain>
    </source>
</reference>
<organism evidence="3 4">
    <name type="scientific">Candidatus Coproplasma excrementigallinarum</name>
    <dbReference type="NCBI Taxonomy" id="2840747"/>
    <lineage>
        <taxon>Bacteria</taxon>
        <taxon>Bacillati</taxon>
        <taxon>Bacillota</taxon>
        <taxon>Clostridia</taxon>
        <taxon>Eubacteriales</taxon>
        <taxon>Candidatus Coproplasma</taxon>
    </lineage>
</organism>
<feature type="transmembrane region" description="Helical" evidence="1">
    <location>
        <begin position="108"/>
        <end position="135"/>
    </location>
</feature>
<accession>A0A9D1MJR1</accession>
<evidence type="ECO:0000256" key="1">
    <source>
        <dbReference type="SAM" id="Phobius"/>
    </source>
</evidence>
<gene>
    <name evidence="3" type="ORF">IAB69_02635</name>
</gene>
<sequence>MFCKNCGHQIDDRAIVCPNCGIPTDNFYAANGSQQNGAPNTPYAQQPYAHNYYTPAPSTTNGLAIAGFVVSILSLWLGALFAVISIIALVLSILGFKKSPICKSGKGLSVAGIIISAISCALWVFYWLIIFMLALMY</sequence>
<protein>
    <submittedName>
        <fullName evidence="3">Zinc-ribbon domain-containing protein</fullName>
    </submittedName>
</protein>
<feature type="transmembrane region" description="Helical" evidence="1">
    <location>
        <begin position="63"/>
        <end position="96"/>
    </location>
</feature>
<keyword evidence="1" id="KW-0472">Membrane</keyword>
<dbReference type="CDD" id="cd00350">
    <property type="entry name" value="rubredoxin_like"/>
    <property type="match status" value="1"/>
</dbReference>
<comment type="caution">
    <text evidence="3">The sequence shown here is derived from an EMBL/GenBank/DDBJ whole genome shotgun (WGS) entry which is preliminary data.</text>
</comment>
<proteinExistence type="predicted"/>
<reference evidence="3" key="1">
    <citation type="submission" date="2020-10" db="EMBL/GenBank/DDBJ databases">
        <authorList>
            <person name="Gilroy R."/>
        </authorList>
    </citation>
    <scope>NUCLEOTIDE SEQUENCE</scope>
    <source>
        <strain evidence="3">CHK195-12923</strain>
    </source>
</reference>
<keyword evidence="1" id="KW-0812">Transmembrane</keyword>
<evidence type="ECO:0000313" key="4">
    <source>
        <dbReference type="Proteomes" id="UP000824110"/>
    </source>
</evidence>
<dbReference type="Proteomes" id="UP000824110">
    <property type="component" value="Unassembled WGS sequence"/>
</dbReference>
<keyword evidence="1" id="KW-1133">Transmembrane helix</keyword>
<dbReference type="AlphaFoldDB" id="A0A9D1MJR1"/>